<gene>
    <name evidence="2" type="ORF">J3R73_001237</name>
</gene>
<dbReference type="SUPFAM" id="SSF53448">
    <property type="entry name" value="Nucleotide-diphospho-sugar transferases"/>
    <property type="match status" value="1"/>
</dbReference>
<protein>
    <submittedName>
        <fullName evidence="2">GT2 family glycosyltransferase</fullName>
    </submittedName>
</protein>
<keyword evidence="3" id="KW-1185">Reference proteome</keyword>
<name>A0ABU0FA26_9HYPH</name>
<feature type="region of interest" description="Disordered" evidence="1">
    <location>
        <begin position="1"/>
        <end position="23"/>
    </location>
</feature>
<accession>A0ABU0FA26</accession>
<dbReference type="Gene3D" id="3.90.550.10">
    <property type="entry name" value="Spore Coat Polysaccharide Biosynthesis Protein SpsA, Chain A"/>
    <property type="match status" value="1"/>
</dbReference>
<proteinExistence type="predicted"/>
<dbReference type="InterPro" id="IPR029044">
    <property type="entry name" value="Nucleotide-diphossugar_trans"/>
</dbReference>
<dbReference type="EMBL" id="JAUSVK010000001">
    <property type="protein sequence ID" value="MDQ0391445.1"/>
    <property type="molecule type" value="Genomic_DNA"/>
</dbReference>
<evidence type="ECO:0000256" key="1">
    <source>
        <dbReference type="SAM" id="MobiDB-lite"/>
    </source>
</evidence>
<organism evidence="2 3">
    <name type="scientific">Labrys monachus</name>
    <dbReference type="NCBI Taxonomy" id="217067"/>
    <lineage>
        <taxon>Bacteria</taxon>
        <taxon>Pseudomonadati</taxon>
        <taxon>Pseudomonadota</taxon>
        <taxon>Alphaproteobacteria</taxon>
        <taxon>Hyphomicrobiales</taxon>
        <taxon>Xanthobacteraceae</taxon>
        <taxon>Labrys</taxon>
    </lineage>
</organism>
<dbReference type="Proteomes" id="UP001237448">
    <property type="component" value="Unassembled WGS sequence"/>
</dbReference>
<reference evidence="2 3" key="1">
    <citation type="submission" date="2023-07" db="EMBL/GenBank/DDBJ databases">
        <title>Genomic Encyclopedia of Type Strains, Phase IV (KMG-IV): sequencing the most valuable type-strain genomes for metagenomic binning, comparative biology and taxonomic classification.</title>
        <authorList>
            <person name="Goeker M."/>
        </authorList>
    </citation>
    <scope>NUCLEOTIDE SEQUENCE [LARGE SCALE GENOMIC DNA]</scope>
    <source>
        <strain evidence="2 3">DSM 5896</strain>
    </source>
</reference>
<evidence type="ECO:0000313" key="3">
    <source>
        <dbReference type="Proteomes" id="UP001237448"/>
    </source>
</evidence>
<evidence type="ECO:0000313" key="2">
    <source>
        <dbReference type="EMBL" id="MDQ0391445.1"/>
    </source>
</evidence>
<comment type="caution">
    <text evidence="2">The sequence shown here is derived from an EMBL/GenBank/DDBJ whole genome shotgun (WGS) entry which is preliminary data.</text>
</comment>
<sequence>MSSNPGASHDLTPEAGLSPGMSASLMTADEPAARLSAAGQAVAADGQPGPAPARPARLAVALATIGRPDVVVRTVGEIKAQTRRPDEILVCAPTERDVGNIADLHPDVRLLIGRLGLTTQRNYLMENLEAADIVVFLDDDFIPDAHYLEFVETLFARYPDVVMTTGRVLADGILGPGLDFASARTAIDAAAGDPHDIEDVRDVYNGYGCNMAIRLDPVRRHNIRFDEKLPLYGWLEDVDFSRQLARYGRIIKAAATRGVHLGVKGGRQTGTRLGYSQIANPFYLMRKGTCSPAKALTIAARNVLANLVRSIRPEPHVDRRGRISGNSRALLDLLTGRLSPGRVLSL</sequence>
<dbReference type="CDD" id="cd00761">
    <property type="entry name" value="Glyco_tranf_GTA_type"/>
    <property type="match status" value="1"/>
</dbReference>
<dbReference type="RefSeq" id="WP_307423767.1">
    <property type="nucleotide sequence ID" value="NZ_JAUSVK010000001.1"/>
</dbReference>